<dbReference type="EMBL" id="JAAMOX010000001">
    <property type="protein sequence ID" value="NIH52770.1"/>
    <property type="molecule type" value="Genomic_DNA"/>
</dbReference>
<comment type="cofactor">
    <cofactor evidence="2">
        <name>[4Fe-4S] cluster</name>
        <dbReference type="ChEBI" id="CHEBI:49883"/>
    </cofactor>
</comment>
<comment type="catalytic activity">
    <reaction evidence="1">
        <text>ATP + protein L-histidine = ADP + protein N-phospho-L-histidine.</text>
        <dbReference type="EC" id="2.7.13.3"/>
    </reaction>
</comment>
<dbReference type="Gene3D" id="1.20.5.1930">
    <property type="match status" value="1"/>
</dbReference>
<keyword evidence="13" id="KW-0411">Iron-sulfur</keyword>
<dbReference type="PIRSF" id="PIRSF037434">
    <property type="entry name" value="STHK_ChrS"/>
    <property type="match status" value="1"/>
</dbReference>
<dbReference type="InterPro" id="IPR003594">
    <property type="entry name" value="HATPase_dom"/>
</dbReference>
<feature type="transmembrane region" description="Helical" evidence="17">
    <location>
        <begin position="12"/>
        <end position="33"/>
    </location>
</feature>
<dbReference type="CDD" id="cd16917">
    <property type="entry name" value="HATPase_UhpB-NarQ-NarX-like"/>
    <property type="match status" value="1"/>
</dbReference>
<name>A0A7X5QZA9_9MICO</name>
<feature type="transmembrane region" description="Helical" evidence="17">
    <location>
        <begin position="143"/>
        <end position="165"/>
    </location>
</feature>
<keyword evidence="12" id="KW-0902">Two-component regulatory system</keyword>
<dbReference type="RefSeq" id="WP_167147803.1">
    <property type="nucleotide sequence ID" value="NZ_JAAMOX010000001.1"/>
</dbReference>
<dbReference type="SMART" id="SM00387">
    <property type="entry name" value="HATPase_c"/>
    <property type="match status" value="1"/>
</dbReference>
<dbReference type="PRINTS" id="PR00344">
    <property type="entry name" value="BCTRLSENSOR"/>
</dbReference>
<dbReference type="InterPro" id="IPR017205">
    <property type="entry name" value="Sig_transdc_His_kinase_ChrS"/>
</dbReference>
<dbReference type="GO" id="GO:0046872">
    <property type="term" value="F:metal ion binding"/>
    <property type="evidence" value="ECO:0007669"/>
    <property type="project" value="UniProtKB-KW"/>
</dbReference>
<evidence type="ECO:0000256" key="11">
    <source>
        <dbReference type="ARBA" id="ARBA00023004"/>
    </source>
</evidence>
<evidence type="ECO:0000256" key="9">
    <source>
        <dbReference type="ARBA" id="ARBA00022723"/>
    </source>
</evidence>
<evidence type="ECO:0000256" key="12">
    <source>
        <dbReference type="ARBA" id="ARBA00023012"/>
    </source>
</evidence>
<evidence type="ECO:0000256" key="17">
    <source>
        <dbReference type="SAM" id="Phobius"/>
    </source>
</evidence>
<evidence type="ECO:0000256" key="3">
    <source>
        <dbReference type="ARBA" id="ARBA00004496"/>
    </source>
</evidence>
<evidence type="ECO:0000256" key="7">
    <source>
        <dbReference type="ARBA" id="ARBA00022490"/>
    </source>
</evidence>
<keyword evidence="7" id="KW-0963">Cytoplasm</keyword>
<dbReference type="Pfam" id="PF02518">
    <property type="entry name" value="HATPase_c"/>
    <property type="match status" value="1"/>
</dbReference>
<accession>A0A7X5QZA9</accession>
<protein>
    <recommendedName>
        <fullName evidence="5">Oxygen sensor histidine kinase NreB</fullName>
        <ecNumber evidence="4">2.7.13.3</ecNumber>
    </recommendedName>
    <alternativeName>
        <fullName evidence="15">Nitrogen regulation protein B</fullName>
    </alternativeName>
</protein>
<keyword evidence="6" id="KW-0004">4Fe-4S</keyword>
<evidence type="ECO:0000256" key="2">
    <source>
        <dbReference type="ARBA" id="ARBA00001966"/>
    </source>
</evidence>
<dbReference type="Proteomes" id="UP000541033">
    <property type="component" value="Unassembled WGS sequence"/>
</dbReference>
<dbReference type="InterPro" id="IPR004358">
    <property type="entry name" value="Sig_transdc_His_kin-like_C"/>
</dbReference>
<evidence type="ECO:0000256" key="15">
    <source>
        <dbReference type="ARBA" id="ARBA00030800"/>
    </source>
</evidence>
<keyword evidence="10 19" id="KW-0418">Kinase</keyword>
<dbReference type="InterPro" id="IPR011712">
    <property type="entry name" value="Sig_transdc_His_kin_sub3_dim/P"/>
</dbReference>
<evidence type="ECO:0000259" key="18">
    <source>
        <dbReference type="PROSITE" id="PS50109"/>
    </source>
</evidence>
<gene>
    <name evidence="19" type="ORF">FHX76_000638</name>
</gene>
<keyword evidence="17" id="KW-0812">Transmembrane</keyword>
<keyword evidence="17" id="KW-0472">Membrane</keyword>
<keyword evidence="11" id="KW-0408">Iron</keyword>
<dbReference type="Gene3D" id="3.30.565.10">
    <property type="entry name" value="Histidine kinase-like ATPase, C-terminal domain"/>
    <property type="match status" value="1"/>
</dbReference>
<comment type="function">
    <text evidence="14">Member of the two-component regulatory system NreB/NreC involved in the control of dissimilatory nitrate/nitrite reduction in response to oxygen. NreB functions as a direct oxygen sensor histidine kinase which is autophosphorylated, in the absence of oxygen, probably at the conserved histidine residue, and transfers its phosphate group probably to a conserved aspartate residue of NreC. NreB/NreC activates the expression of the nitrate (narGHJI) and nitrite (nir) reductase operons, as well as the putative nitrate transporter gene narT.</text>
</comment>
<proteinExistence type="predicted"/>
<keyword evidence="20" id="KW-1185">Reference proteome</keyword>
<dbReference type="GO" id="GO:0051539">
    <property type="term" value="F:4 iron, 4 sulfur cluster binding"/>
    <property type="evidence" value="ECO:0007669"/>
    <property type="project" value="UniProtKB-KW"/>
</dbReference>
<evidence type="ECO:0000313" key="19">
    <source>
        <dbReference type="EMBL" id="NIH52770.1"/>
    </source>
</evidence>
<dbReference type="EC" id="2.7.13.3" evidence="4"/>
<evidence type="ECO:0000256" key="4">
    <source>
        <dbReference type="ARBA" id="ARBA00012438"/>
    </source>
</evidence>
<feature type="compositionally biased region" description="Low complexity" evidence="16">
    <location>
        <begin position="379"/>
        <end position="390"/>
    </location>
</feature>
<dbReference type="SUPFAM" id="SSF55874">
    <property type="entry name" value="ATPase domain of HSP90 chaperone/DNA topoisomerase II/histidine kinase"/>
    <property type="match status" value="1"/>
</dbReference>
<comment type="caution">
    <text evidence="19">The sequence shown here is derived from an EMBL/GenBank/DDBJ whole genome shotgun (WGS) entry which is preliminary data.</text>
</comment>
<keyword evidence="17" id="KW-1133">Transmembrane helix</keyword>
<evidence type="ECO:0000256" key="13">
    <source>
        <dbReference type="ARBA" id="ARBA00023014"/>
    </source>
</evidence>
<evidence type="ECO:0000313" key="20">
    <source>
        <dbReference type="Proteomes" id="UP000541033"/>
    </source>
</evidence>
<feature type="domain" description="Histidine kinase" evidence="18">
    <location>
        <begin position="201"/>
        <end position="401"/>
    </location>
</feature>
<evidence type="ECO:0000256" key="5">
    <source>
        <dbReference type="ARBA" id="ARBA00017322"/>
    </source>
</evidence>
<sequence length="406" mass="43227">MKHTSLNSVFTGLRYGLHALIIGLSVLVVLRAFQHGDSPVAAAGDPAYGWVVLTLVVLFLAVYVSGAWLPNETPSPTRLVWLTVLTALWVVLAVLTPEAAFLVFPLFFLYLHLVPLPWNVLVVLMTTGVAIVTLSWNTGWSTGGVIGPLIGAGVAIAIGLGYQALFREAAVRNRLIQDLIETREQLAVTEREAGTLAERSRLAREIHDTVAQGLSSIQLLLHAVELEDPEHPAIDHIRLARETAAVNLLEARRFIAELSPPALQEHSLEGAISRLATATADSTGVDIRVTTSGDPVPLPMPVETALLRIAQGSLGNVAQHSNATRADVTLSYMGDAVSLDVVDNGIGFDRAAQRLTQSHPERQSFGLAAISDRAKQLGGSVSVESSPGSGTAVAVTIPLDPQESTE</sequence>
<dbReference type="GO" id="GO:0000155">
    <property type="term" value="F:phosphorelay sensor kinase activity"/>
    <property type="evidence" value="ECO:0007669"/>
    <property type="project" value="InterPro"/>
</dbReference>
<feature type="transmembrane region" description="Helical" evidence="17">
    <location>
        <begin position="81"/>
        <end position="110"/>
    </location>
</feature>
<keyword evidence="9" id="KW-0479">Metal-binding</keyword>
<keyword evidence="8" id="KW-0808">Transferase</keyword>
<dbReference type="InterPro" id="IPR036890">
    <property type="entry name" value="HATPase_C_sf"/>
</dbReference>
<dbReference type="InterPro" id="IPR005467">
    <property type="entry name" value="His_kinase_dom"/>
</dbReference>
<comment type="subcellular location">
    <subcellularLocation>
        <location evidence="3">Cytoplasm</location>
    </subcellularLocation>
</comment>
<dbReference type="GO" id="GO:0046983">
    <property type="term" value="F:protein dimerization activity"/>
    <property type="evidence" value="ECO:0007669"/>
    <property type="project" value="InterPro"/>
</dbReference>
<evidence type="ECO:0000256" key="14">
    <source>
        <dbReference type="ARBA" id="ARBA00024827"/>
    </source>
</evidence>
<dbReference type="AlphaFoldDB" id="A0A7X5QZA9"/>
<evidence type="ECO:0000256" key="1">
    <source>
        <dbReference type="ARBA" id="ARBA00000085"/>
    </source>
</evidence>
<feature type="transmembrane region" description="Helical" evidence="17">
    <location>
        <begin position="48"/>
        <end position="69"/>
    </location>
</feature>
<dbReference type="GO" id="GO:0005737">
    <property type="term" value="C:cytoplasm"/>
    <property type="evidence" value="ECO:0007669"/>
    <property type="project" value="UniProtKB-SubCell"/>
</dbReference>
<dbReference type="GO" id="GO:0016020">
    <property type="term" value="C:membrane"/>
    <property type="evidence" value="ECO:0007669"/>
    <property type="project" value="InterPro"/>
</dbReference>
<dbReference type="PANTHER" id="PTHR24421:SF62">
    <property type="entry name" value="SENSORY TRANSDUCTION HISTIDINE KINASE"/>
    <property type="match status" value="1"/>
</dbReference>
<dbReference type="InterPro" id="IPR050482">
    <property type="entry name" value="Sensor_HK_TwoCompSys"/>
</dbReference>
<dbReference type="PROSITE" id="PS50109">
    <property type="entry name" value="HIS_KIN"/>
    <property type="match status" value="1"/>
</dbReference>
<feature type="transmembrane region" description="Helical" evidence="17">
    <location>
        <begin position="116"/>
        <end position="136"/>
    </location>
</feature>
<evidence type="ECO:0000256" key="10">
    <source>
        <dbReference type="ARBA" id="ARBA00022777"/>
    </source>
</evidence>
<dbReference type="Pfam" id="PF07730">
    <property type="entry name" value="HisKA_3"/>
    <property type="match status" value="1"/>
</dbReference>
<reference evidence="19 20" key="1">
    <citation type="submission" date="2020-02" db="EMBL/GenBank/DDBJ databases">
        <title>Sequencing the genomes of 1000 actinobacteria strains.</title>
        <authorList>
            <person name="Klenk H.-P."/>
        </authorList>
    </citation>
    <scope>NUCLEOTIDE SEQUENCE [LARGE SCALE GENOMIC DNA]</scope>
    <source>
        <strain evidence="19 20">DSM 27960</strain>
    </source>
</reference>
<feature type="region of interest" description="Disordered" evidence="16">
    <location>
        <begin position="379"/>
        <end position="406"/>
    </location>
</feature>
<evidence type="ECO:0000256" key="6">
    <source>
        <dbReference type="ARBA" id="ARBA00022485"/>
    </source>
</evidence>
<evidence type="ECO:0000256" key="8">
    <source>
        <dbReference type="ARBA" id="ARBA00022679"/>
    </source>
</evidence>
<evidence type="ECO:0000256" key="16">
    <source>
        <dbReference type="SAM" id="MobiDB-lite"/>
    </source>
</evidence>
<dbReference type="PANTHER" id="PTHR24421">
    <property type="entry name" value="NITRATE/NITRITE SENSOR PROTEIN NARX-RELATED"/>
    <property type="match status" value="1"/>
</dbReference>
<organism evidence="19 20">
    <name type="scientific">Lysinibacter cavernae</name>
    <dbReference type="NCBI Taxonomy" id="1640652"/>
    <lineage>
        <taxon>Bacteria</taxon>
        <taxon>Bacillati</taxon>
        <taxon>Actinomycetota</taxon>
        <taxon>Actinomycetes</taxon>
        <taxon>Micrococcales</taxon>
        <taxon>Microbacteriaceae</taxon>
        <taxon>Lysinibacter</taxon>
    </lineage>
</organism>